<dbReference type="AlphaFoldDB" id="A0A5E8B6J0"/>
<dbReference type="RefSeq" id="XP_031852101.1">
    <property type="nucleotide sequence ID" value="XM_031996210.1"/>
</dbReference>
<feature type="chain" id="PRO_5022706080" description="Hyphally-regulated cell wall protein N-terminal domain-containing protein" evidence="1">
    <location>
        <begin position="17"/>
        <end position="150"/>
    </location>
</feature>
<dbReference type="SUPFAM" id="SSF75011">
    <property type="entry name" value="3-carboxy-cis,cis-mucoante lactonizing enzyme"/>
    <property type="match status" value="1"/>
</dbReference>
<sequence length="150" mass="16116">MKFFALASAFFALAQAEIQPSKSVQLSFTSTHERFVNRPLSSGSPANAIGFYPDSSTLFVGYQLPDGRIRVGGVDTWLTINSAKQLAVVSAQTTGPANFDVTSEGNLVFNGSDTFSILNESGNWIVYTSDATFPATAYIGPSVKIAVHYY</sequence>
<accession>A0A5E8B6J0</accession>
<evidence type="ECO:0008006" key="4">
    <source>
        <dbReference type="Google" id="ProtNLM"/>
    </source>
</evidence>
<feature type="signal peptide" evidence="1">
    <location>
        <begin position="1"/>
        <end position="16"/>
    </location>
</feature>
<evidence type="ECO:0000313" key="2">
    <source>
        <dbReference type="EMBL" id="VVT46990.1"/>
    </source>
</evidence>
<proteinExistence type="predicted"/>
<evidence type="ECO:0000313" key="3">
    <source>
        <dbReference type="Proteomes" id="UP000398389"/>
    </source>
</evidence>
<dbReference type="Proteomes" id="UP000398389">
    <property type="component" value="Unassembled WGS sequence"/>
</dbReference>
<gene>
    <name evidence="2" type="ORF">SAPINGB_P001489</name>
</gene>
<dbReference type="EMBL" id="CABVLU010000001">
    <property type="protein sequence ID" value="VVT46990.1"/>
    <property type="molecule type" value="Genomic_DNA"/>
</dbReference>
<evidence type="ECO:0000256" key="1">
    <source>
        <dbReference type="SAM" id="SignalP"/>
    </source>
</evidence>
<protein>
    <recommendedName>
        <fullName evidence="4">Hyphally-regulated cell wall protein N-terminal domain-containing protein</fullName>
    </recommendedName>
</protein>
<keyword evidence="1" id="KW-0732">Signal</keyword>
<organism evidence="2 3">
    <name type="scientific">Magnusiomyces paraingens</name>
    <dbReference type="NCBI Taxonomy" id="2606893"/>
    <lineage>
        <taxon>Eukaryota</taxon>
        <taxon>Fungi</taxon>
        <taxon>Dikarya</taxon>
        <taxon>Ascomycota</taxon>
        <taxon>Saccharomycotina</taxon>
        <taxon>Dipodascomycetes</taxon>
        <taxon>Dipodascales</taxon>
        <taxon>Dipodascaceae</taxon>
        <taxon>Magnusiomyces</taxon>
    </lineage>
</organism>
<keyword evidence="3" id="KW-1185">Reference proteome</keyword>
<name>A0A5E8B6J0_9ASCO</name>
<dbReference type="GeneID" id="43580310"/>
<reference evidence="2 3" key="1">
    <citation type="submission" date="2019-09" db="EMBL/GenBank/DDBJ databases">
        <authorList>
            <person name="Brejova B."/>
        </authorList>
    </citation>
    <scope>NUCLEOTIDE SEQUENCE [LARGE SCALE GENOMIC DNA]</scope>
</reference>